<evidence type="ECO:0000313" key="9">
    <source>
        <dbReference type="Proteomes" id="UP000618051"/>
    </source>
</evidence>
<accession>A0A835NTW8</accession>
<evidence type="ECO:0000256" key="1">
    <source>
        <dbReference type="ARBA" id="ARBA00004141"/>
    </source>
</evidence>
<reference evidence="7" key="1">
    <citation type="submission" date="2020-10" db="EMBL/GenBank/DDBJ databases">
        <title>Feather gene expression reveals the developmental basis of iridescence in African starlings.</title>
        <authorList>
            <person name="Rubenstein D.R."/>
        </authorList>
    </citation>
    <scope>NUCLEOTIDE SEQUENCE</scope>
    <source>
        <strain evidence="7">SS15</strain>
        <tissue evidence="7">Liver</tissue>
    </source>
</reference>
<dbReference type="Pfam" id="PF15795">
    <property type="entry name" value="Spec3"/>
    <property type="match status" value="1"/>
</dbReference>
<evidence type="ECO:0008006" key="10">
    <source>
        <dbReference type="Google" id="ProtNLM"/>
    </source>
</evidence>
<keyword evidence="2 6" id="KW-0812">Transmembrane</keyword>
<feature type="region of interest" description="Disordered" evidence="5">
    <location>
        <begin position="272"/>
        <end position="297"/>
    </location>
</feature>
<reference evidence="8 9" key="2">
    <citation type="journal article" date="2021" name="J. Hered.">
        <title>Feather Gene Expression Elucidates the Developmental Basis of Plumage Iridescence in African Starlings.</title>
        <authorList>
            <person name="Rubenstein D.R."/>
            <person name="Corvelo A."/>
            <person name="MacManes M.D."/>
            <person name="Maia R."/>
            <person name="Narzisi G."/>
            <person name="Rousaki A."/>
            <person name="Vandenabeele P."/>
            <person name="Shawkey M.D."/>
            <person name="Solomon J."/>
        </authorList>
    </citation>
    <scope>NUCLEOTIDE SEQUENCE [LARGE SCALE GENOMIC DNA]</scope>
    <source>
        <strain evidence="8">SS15</strain>
    </source>
</reference>
<evidence type="ECO:0000256" key="6">
    <source>
        <dbReference type="SAM" id="Phobius"/>
    </source>
</evidence>
<evidence type="ECO:0000256" key="4">
    <source>
        <dbReference type="ARBA" id="ARBA00023136"/>
    </source>
</evidence>
<evidence type="ECO:0000256" key="2">
    <source>
        <dbReference type="ARBA" id="ARBA00022692"/>
    </source>
</evidence>
<evidence type="ECO:0000313" key="8">
    <source>
        <dbReference type="EMBL" id="KAI1240523.1"/>
    </source>
</evidence>
<dbReference type="Proteomes" id="UP000618051">
    <property type="component" value="Unassembled WGS sequence"/>
</dbReference>
<dbReference type="OrthoDB" id="361532at2759"/>
<organism evidence="7">
    <name type="scientific">Lamprotornis superbus</name>
    <dbReference type="NCBI Taxonomy" id="245042"/>
    <lineage>
        <taxon>Eukaryota</taxon>
        <taxon>Metazoa</taxon>
        <taxon>Chordata</taxon>
        <taxon>Craniata</taxon>
        <taxon>Vertebrata</taxon>
        <taxon>Euteleostomi</taxon>
        <taxon>Archelosauria</taxon>
        <taxon>Archosauria</taxon>
        <taxon>Dinosauria</taxon>
        <taxon>Saurischia</taxon>
        <taxon>Theropoda</taxon>
        <taxon>Coelurosauria</taxon>
        <taxon>Aves</taxon>
        <taxon>Neognathae</taxon>
        <taxon>Neoaves</taxon>
        <taxon>Telluraves</taxon>
        <taxon>Australaves</taxon>
        <taxon>Passeriformes</taxon>
        <taxon>Sturnidae</taxon>
        <taxon>Lamprotornis</taxon>
    </lineage>
</organism>
<feature type="transmembrane region" description="Helical" evidence="6">
    <location>
        <begin position="88"/>
        <end position="117"/>
    </location>
</feature>
<keyword evidence="4 6" id="KW-0472">Membrane</keyword>
<dbReference type="EMBL" id="JADDUC010000067">
    <property type="protein sequence ID" value="KAG0120170.1"/>
    <property type="molecule type" value="Genomic_DNA"/>
</dbReference>
<dbReference type="GO" id="GO:0016020">
    <property type="term" value="C:membrane"/>
    <property type="evidence" value="ECO:0007669"/>
    <property type="project" value="UniProtKB-SubCell"/>
</dbReference>
<protein>
    <recommendedName>
        <fullName evidence="10">Stum, mechanosensory transduction mediator homolog</fullName>
    </recommendedName>
</protein>
<feature type="transmembrane region" description="Helical" evidence="6">
    <location>
        <begin position="47"/>
        <end position="76"/>
    </location>
</feature>
<dbReference type="PANTHER" id="PTHR21676:SF1">
    <property type="entry name" value="PROTEIN STUM HOMOLOG"/>
    <property type="match status" value="1"/>
</dbReference>
<feature type="region of interest" description="Disordered" evidence="5">
    <location>
        <begin position="1"/>
        <end position="26"/>
    </location>
</feature>
<evidence type="ECO:0000256" key="5">
    <source>
        <dbReference type="SAM" id="MobiDB-lite"/>
    </source>
</evidence>
<evidence type="ECO:0000313" key="7">
    <source>
        <dbReference type="EMBL" id="KAG0120170.1"/>
    </source>
</evidence>
<keyword evidence="3 6" id="KW-1133">Transmembrane helix</keyword>
<feature type="region of interest" description="Disordered" evidence="5">
    <location>
        <begin position="321"/>
        <end position="360"/>
    </location>
</feature>
<evidence type="ECO:0000256" key="3">
    <source>
        <dbReference type="ARBA" id="ARBA00022989"/>
    </source>
</evidence>
<name>A0A835NTW8_9PASS</name>
<reference evidence="8" key="3">
    <citation type="submission" date="2022-01" db="EMBL/GenBank/DDBJ databases">
        <authorList>
            <person name="Rubenstein D.R."/>
        </authorList>
    </citation>
    <scope>NUCLEOTIDE SEQUENCE</scope>
    <source>
        <strain evidence="8">SS15</strain>
        <tissue evidence="8">Liver</tissue>
    </source>
</reference>
<dbReference type="AlphaFoldDB" id="A0A835NTW8"/>
<feature type="compositionally biased region" description="Basic and acidic residues" evidence="5">
    <location>
        <begin position="334"/>
        <end position="347"/>
    </location>
</feature>
<dbReference type="PANTHER" id="PTHR21676">
    <property type="entry name" value="PROTEIN STUM"/>
    <property type="match status" value="1"/>
</dbReference>
<keyword evidence="9" id="KW-1185">Reference proteome</keyword>
<comment type="subcellular location">
    <subcellularLocation>
        <location evidence="1">Membrane</location>
        <topology evidence="1">Multi-pass membrane protein</topology>
    </subcellularLocation>
</comment>
<comment type="caution">
    <text evidence="7">The sequence shown here is derived from an EMBL/GenBank/DDBJ whole genome shotgun (WGS) entry which is preliminary data.</text>
</comment>
<gene>
    <name evidence="8" type="ORF">IHE44_0008947</name>
    <name evidence="7" type="ORF">IHE44_012917</name>
</gene>
<proteinExistence type="predicted"/>
<sequence length="695" mass="76923">MEPSPKDGESAAAAEPSRGGTAPSSGVVVQVREKKGPLRAAIPYMPFPVAVICLFLNTFVPGLGTFVSAFTVLCGARTDLPDRHMCCVFWLNIAAALIQILTAIVMVGWIMSIFWGMDMVILATHSRPPDSSSPWQCYWVPDNVPASHWEMKCAGRGSTVNSAVWSPFCPDHIHLNKALSPLQLQLQICGWFCSQRQLSPENPWGPSWTLPFLPRIHLPIVLEFFHVSDQRIERTTSSHLQSQEQHRTQCAGGTCKTPLPFQRLAGQALKPNSSGIFQTDRTGSSQSKPFSQGPSNQQLLPFGLKGLHFVISADDICGCTTEGERGSQEVSRNPPKDKLDEKKKTEKQCTFSAAKPRDVPAEQDISEAKLPYSLKVSPQHSFPHLAGFQQFGRQRMDGQHVVGMLRSEGPEAQQQYFIPLRMARGVNMSYVSPAASDKLQPLAVSCHLIKQLLLSLLAMQRNIFICGLRLGWRRAPQCTPAQPGQHQDPHQAKTWSGNSKCYSAGTSPRLYRRIYGLHKYTQGNNLFLREGHGGCSESQVARGEQMAHGQVEAELVKMQQRWHGRICSLSLEDSKSGNCQLAPLDTRDIFFKQPYGFGSCPLLYLRSEGKGRITREHLILNSAKKWLGRAAAACSSHQLQSSLKYRHALSPAHTSISPTVRNEHSGMAFPGNPCLLRACIKGSVPFLDRNAREMT</sequence>
<dbReference type="EMBL" id="JADDUC020000003">
    <property type="protein sequence ID" value="KAI1240523.1"/>
    <property type="molecule type" value="Genomic_DNA"/>
</dbReference>
<dbReference type="InterPro" id="IPR026673">
    <property type="entry name" value="SPEC3/Stum"/>
</dbReference>